<comment type="caution">
    <text evidence="1">The sequence shown here is derived from an EMBL/GenBank/DDBJ whole genome shotgun (WGS) entry which is preliminary data.</text>
</comment>
<accession>A0A8S1V780</accession>
<evidence type="ECO:0000313" key="2">
    <source>
        <dbReference type="Proteomes" id="UP000683925"/>
    </source>
</evidence>
<proteinExistence type="predicted"/>
<protein>
    <submittedName>
        <fullName evidence="1">Uncharacterized protein</fullName>
    </submittedName>
</protein>
<dbReference type="Proteomes" id="UP000683925">
    <property type="component" value="Unassembled WGS sequence"/>
</dbReference>
<dbReference type="EMBL" id="CAJJDP010000060">
    <property type="protein sequence ID" value="CAD8173210.1"/>
    <property type="molecule type" value="Genomic_DNA"/>
</dbReference>
<name>A0A8S1V780_PAROT</name>
<evidence type="ECO:0000313" key="1">
    <source>
        <dbReference type="EMBL" id="CAD8173210.1"/>
    </source>
</evidence>
<sequence length="77" mass="9331">MMKNNQNIEQGLHPYHQQYIKLHRILHFSKKLSQSEELHFIYQMICSSSTFIYTLLSLTNPQEFIIFFCQCTTFRQI</sequence>
<organism evidence="1 2">
    <name type="scientific">Paramecium octaurelia</name>
    <dbReference type="NCBI Taxonomy" id="43137"/>
    <lineage>
        <taxon>Eukaryota</taxon>
        <taxon>Sar</taxon>
        <taxon>Alveolata</taxon>
        <taxon>Ciliophora</taxon>
        <taxon>Intramacronucleata</taxon>
        <taxon>Oligohymenophorea</taxon>
        <taxon>Peniculida</taxon>
        <taxon>Parameciidae</taxon>
        <taxon>Paramecium</taxon>
    </lineage>
</organism>
<keyword evidence="2" id="KW-1185">Reference proteome</keyword>
<reference evidence="1" key="1">
    <citation type="submission" date="2021-01" db="EMBL/GenBank/DDBJ databases">
        <authorList>
            <consortium name="Genoscope - CEA"/>
            <person name="William W."/>
        </authorList>
    </citation>
    <scope>NUCLEOTIDE SEQUENCE</scope>
</reference>
<gene>
    <name evidence="1" type="ORF">POCTA_138.1.T0610205</name>
</gene>
<dbReference type="AlphaFoldDB" id="A0A8S1V780"/>